<name>A0A6N7RRZ0_9ACTN</name>
<dbReference type="Proteomes" id="UP000438093">
    <property type="component" value="Unassembled WGS sequence"/>
</dbReference>
<organism evidence="2 3">
    <name type="scientific">Eggerthella guodeyinii</name>
    <dbReference type="NCBI Taxonomy" id="2690837"/>
    <lineage>
        <taxon>Bacteria</taxon>
        <taxon>Bacillati</taxon>
        <taxon>Actinomycetota</taxon>
        <taxon>Coriobacteriia</taxon>
        <taxon>Eggerthellales</taxon>
        <taxon>Eggerthellaceae</taxon>
        <taxon>Eggerthella</taxon>
    </lineage>
</organism>
<feature type="domain" description="Glycosyltransferase 2-like" evidence="1">
    <location>
        <begin position="10"/>
        <end position="106"/>
    </location>
</feature>
<evidence type="ECO:0000313" key="2">
    <source>
        <dbReference type="EMBL" id="MRX83671.1"/>
    </source>
</evidence>
<keyword evidence="3" id="KW-1185">Reference proteome</keyword>
<evidence type="ECO:0000313" key="3">
    <source>
        <dbReference type="Proteomes" id="UP000438093"/>
    </source>
</evidence>
<keyword evidence="2" id="KW-0808">Transferase</keyword>
<reference evidence="3" key="1">
    <citation type="submission" date="2019-08" db="EMBL/GenBank/DDBJ databases">
        <title>Arthrobacter sp. nov., isolated from plateau pika and Tibetan wild ass.</title>
        <authorList>
            <person name="Ge Y."/>
        </authorList>
    </citation>
    <scope>NUCLEOTIDE SEQUENCE [LARGE SCALE GENOMIC DNA]</scope>
    <source>
        <strain evidence="3">HF-4214</strain>
    </source>
</reference>
<dbReference type="Gene3D" id="3.90.550.10">
    <property type="entry name" value="Spore Coat Polysaccharide Biosynthesis Protein SpsA, Chain A"/>
    <property type="match status" value="1"/>
</dbReference>
<dbReference type="RefSeq" id="WP_154334469.1">
    <property type="nucleotide sequence ID" value="NZ_VTFY01000013.1"/>
</dbReference>
<gene>
    <name evidence="2" type="ORF">GJG86_14400</name>
</gene>
<dbReference type="InterPro" id="IPR001173">
    <property type="entry name" value="Glyco_trans_2-like"/>
</dbReference>
<dbReference type="Pfam" id="PF00535">
    <property type="entry name" value="Glycos_transf_2"/>
    <property type="match status" value="1"/>
</dbReference>
<dbReference type="AlphaFoldDB" id="A0A6N7RRZ0"/>
<dbReference type="InterPro" id="IPR029044">
    <property type="entry name" value="Nucleotide-diphossugar_trans"/>
</dbReference>
<dbReference type="GO" id="GO:0016740">
    <property type="term" value="F:transferase activity"/>
    <property type="evidence" value="ECO:0007669"/>
    <property type="project" value="UniProtKB-KW"/>
</dbReference>
<protein>
    <submittedName>
        <fullName evidence="2">Glycosyltransferase</fullName>
    </submittedName>
</protein>
<evidence type="ECO:0000259" key="1">
    <source>
        <dbReference type="Pfam" id="PF00535"/>
    </source>
</evidence>
<dbReference type="SUPFAM" id="SSF53448">
    <property type="entry name" value="Nucleotide-diphospho-sugar transferases"/>
    <property type="match status" value="1"/>
</dbReference>
<dbReference type="EMBL" id="VTFY01000013">
    <property type="protein sequence ID" value="MRX83671.1"/>
    <property type="molecule type" value="Genomic_DNA"/>
</dbReference>
<proteinExistence type="predicted"/>
<sequence length="263" mass="30256">MYSHSDHTFAVCAYKESPYLEQCLDSLFGQSVKTNVIVATATPNGYIEKVCRKFDVPMHVRDGEPGIASDWNYAISCASTPLVTIAHQDDTYGSEYAKRMLDAVNSVGRPLLYFTNYGELREGERVDENAILRIKRVMLTPLKLSSMKNSRFLRRRILSLGTPICCPSVTFVTPHIPMPIFSEKMKCSLDWDAWERVSRLEGGYLYDSEILMHHRIHEDSETTAMIKDNTRTREDTEMFERFWPRPVARFLASSYQKSQKSNQ</sequence>
<accession>A0A6N7RRZ0</accession>
<comment type="caution">
    <text evidence="2">The sequence shown here is derived from an EMBL/GenBank/DDBJ whole genome shotgun (WGS) entry which is preliminary data.</text>
</comment>